<evidence type="ECO:0000313" key="2">
    <source>
        <dbReference type="EMBL" id="CAF5001509.1"/>
    </source>
</evidence>
<evidence type="ECO:0000313" key="3">
    <source>
        <dbReference type="Proteomes" id="UP000663848"/>
    </source>
</evidence>
<name>A0A822AJV0_9BILA</name>
<feature type="non-terminal residue" evidence="2">
    <location>
        <position position="1"/>
    </location>
</feature>
<organism evidence="2 3">
    <name type="scientific">Rotaria socialis</name>
    <dbReference type="NCBI Taxonomy" id="392032"/>
    <lineage>
        <taxon>Eukaryota</taxon>
        <taxon>Metazoa</taxon>
        <taxon>Spiralia</taxon>
        <taxon>Gnathifera</taxon>
        <taxon>Rotifera</taxon>
        <taxon>Eurotatoria</taxon>
        <taxon>Bdelloidea</taxon>
        <taxon>Philodinida</taxon>
        <taxon>Philodinidae</taxon>
        <taxon>Rotaria</taxon>
    </lineage>
</organism>
<sequence length="113" mass="13165">PNAKQRTVLRLKDKIENLPRGTSAQIRNFSIRQRRRRLHISSLRADNIKLRESVRILTKEIKQLRSSRTPTPPPDSPSKFFFDNVSPNAKQRTVLRLKDKIENLPRGTSAQIR</sequence>
<feature type="region of interest" description="Disordered" evidence="1">
    <location>
        <begin position="64"/>
        <end position="84"/>
    </location>
</feature>
<dbReference type="EMBL" id="CAJOBR010033022">
    <property type="protein sequence ID" value="CAF5001509.1"/>
    <property type="molecule type" value="Genomic_DNA"/>
</dbReference>
<comment type="caution">
    <text evidence="2">The sequence shown here is derived from an EMBL/GenBank/DDBJ whole genome shotgun (WGS) entry which is preliminary data.</text>
</comment>
<evidence type="ECO:0000256" key="1">
    <source>
        <dbReference type="SAM" id="MobiDB-lite"/>
    </source>
</evidence>
<dbReference type="AlphaFoldDB" id="A0A822AJV0"/>
<reference evidence="2" key="1">
    <citation type="submission" date="2021-02" db="EMBL/GenBank/DDBJ databases">
        <authorList>
            <person name="Nowell W R."/>
        </authorList>
    </citation>
    <scope>NUCLEOTIDE SEQUENCE</scope>
</reference>
<feature type="non-terminal residue" evidence="2">
    <location>
        <position position="113"/>
    </location>
</feature>
<gene>
    <name evidence="2" type="ORF">QYT958_LOCUS38171</name>
</gene>
<accession>A0A822AJV0</accession>
<proteinExistence type="predicted"/>
<dbReference type="Proteomes" id="UP000663848">
    <property type="component" value="Unassembled WGS sequence"/>
</dbReference>
<protein>
    <submittedName>
        <fullName evidence="2">Uncharacterized protein</fullName>
    </submittedName>
</protein>